<dbReference type="HOGENOM" id="CLU_037033_1_1_1"/>
<evidence type="ECO:0000313" key="3">
    <source>
        <dbReference type="Proteomes" id="UP000030671"/>
    </source>
</evidence>
<dbReference type="RefSeq" id="XP_009550438.1">
    <property type="nucleotide sequence ID" value="XM_009552143.1"/>
</dbReference>
<dbReference type="GeneID" id="20673705"/>
<feature type="transmembrane region" description="Helical" evidence="1">
    <location>
        <begin position="45"/>
        <end position="68"/>
    </location>
</feature>
<dbReference type="KEGG" id="hir:HETIRDRAFT_421183"/>
<keyword evidence="1" id="KW-0472">Membrane</keyword>
<dbReference type="OrthoDB" id="2126185at2759"/>
<organism evidence="2 3">
    <name type="scientific">Heterobasidion irregulare (strain TC 32-1)</name>
    <dbReference type="NCBI Taxonomy" id="747525"/>
    <lineage>
        <taxon>Eukaryota</taxon>
        <taxon>Fungi</taxon>
        <taxon>Dikarya</taxon>
        <taxon>Basidiomycota</taxon>
        <taxon>Agaricomycotina</taxon>
        <taxon>Agaricomycetes</taxon>
        <taxon>Russulales</taxon>
        <taxon>Bondarzewiaceae</taxon>
        <taxon>Heterobasidion</taxon>
        <taxon>Heterobasidion annosum species complex</taxon>
    </lineage>
</organism>
<feature type="transmembrane region" description="Helical" evidence="1">
    <location>
        <begin position="320"/>
        <end position="342"/>
    </location>
</feature>
<protein>
    <submittedName>
        <fullName evidence="2">Uncharacterized protein</fullName>
    </submittedName>
</protein>
<feature type="transmembrane region" description="Helical" evidence="1">
    <location>
        <begin position="185"/>
        <end position="203"/>
    </location>
</feature>
<evidence type="ECO:0000313" key="2">
    <source>
        <dbReference type="EMBL" id="ETW78472.1"/>
    </source>
</evidence>
<feature type="transmembrane region" description="Helical" evidence="1">
    <location>
        <begin position="144"/>
        <end position="165"/>
    </location>
</feature>
<gene>
    <name evidence="2" type="ORF">HETIRDRAFT_421183</name>
</gene>
<dbReference type="AlphaFoldDB" id="W4JY15"/>
<proteinExistence type="predicted"/>
<evidence type="ECO:0000256" key="1">
    <source>
        <dbReference type="SAM" id="Phobius"/>
    </source>
</evidence>
<dbReference type="EMBL" id="KI925462">
    <property type="protein sequence ID" value="ETW78472.1"/>
    <property type="molecule type" value="Genomic_DNA"/>
</dbReference>
<feature type="transmembrane region" description="Helical" evidence="1">
    <location>
        <begin position="113"/>
        <end position="132"/>
    </location>
</feature>
<keyword evidence="1" id="KW-1133">Transmembrane helix</keyword>
<feature type="transmembrane region" description="Helical" evidence="1">
    <location>
        <begin position="210"/>
        <end position="229"/>
    </location>
</feature>
<dbReference type="eggNOG" id="ENOG502S2VI">
    <property type="taxonomic scope" value="Eukaryota"/>
</dbReference>
<reference evidence="2 3" key="1">
    <citation type="journal article" date="2012" name="New Phytol.">
        <title>Insight into trade-off between wood decay and parasitism from the genome of a fungal forest pathogen.</title>
        <authorList>
            <person name="Olson A."/>
            <person name="Aerts A."/>
            <person name="Asiegbu F."/>
            <person name="Belbahri L."/>
            <person name="Bouzid O."/>
            <person name="Broberg A."/>
            <person name="Canback B."/>
            <person name="Coutinho P.M."/>
            <person name="Cullen D."/>
            <person name="Dalman K."/>
            <person name="Deflorio G."/>
            <person name="van Diepen L.T."/>
            <person name="Dunand C."/>
            <person name="Duplessis S."/>
            <person name="Durling M."/>
            <person name="Gonthier P."/>
            <person name="Grimwood J."/>
            <person name="Fossdal C.G."/>
            <person name="Hansson D."/>
            <person name="Henrissat B."/>
            <person name="Hietala A."/>
            <person name="Himmelstrand K."/>
            <person name="Hoffmeister D."/>
            <person name="Hogberg N."/>
            <person name="James T.Y."/>
            <person name="Karlsson M."/>
            <person name="Kohler A."/>
            <person name="Kues U."/>
            <person name="Lee Y.H."/>
            <person name="Lin Y.C."/>
            <person name="Lind M."/>
            <person name="Lindquist E."/>
            <person name="Lombard V."/>
            <person name="Lucas S."/>
            <person name="Lunden K."/>
            <person name="Morin E."/>
            <person name="Murat C."/>
            <person name="Park J."/>
            <person name="Raffaello T."/>
            <person name="Rouze P."/>
            <person name="Salamov A."/>
            <person name="Schmutz J."/>
            <person name="Solheim H."/>
            <person name="Stahlberg J."/>
            <person name="Velez H."/>
            <person name="de Vries R.P."/>
            <person name="Wiebenga A."/>
            <person name="Woodward S."/>
            <person name="Yakovlev I."/>
            <person name="Garbelotto M."/>
            <person name="Martin F."/>
            <person name="Grigoriev I.V."/>
            <person name="Stenlid J."/>
        </authorList>
    </citation>
    <scope>NUCLEOTIDE SEQUENCE [LARGE SCALE GENOMIC DNA]</scope>
    <source>
        <strain evidence="2 3">TC 32-1</strain>
    </source>
</reference>
<feature type="transmembrane region" description="Helical" evidence="1">
    <location>
        <begin position="6"/>
        <end position="33"/>
    </location>
</feature>
<accession>W4JY15</accession>
<dbReference type="InParanoid" id="W4JY15"/>
<dbReference type="Proteomes" id="UP000030671">
    <property type="component" value="Unassembled WGS sequence"/>
</dbReference>
<keyword evidence="3" id="KW-1185">Reference proteome</keyword>
<keyword evidence="1" id="KW-0812">Transmembrane</keyword>
<name>W4JY15_HETIT</name>
<sequence>MDPQQTIGLLVLASYFLLIFVLLYIICASFLPLNVPRNGPNYRAYTFTVLTLSSFAHTWYYMFAFMGWSFSNYERLHSAEATQPMLERVGNWLANTGLFEEAWAVVCSTPRNWWWSEQLCLYTVGFWTVFLLSEGRRRKIKHIWAYMMLGQVVAISVAANLFYIALALYPDPKPEEKLTRRRNTVPMILWSSILLSLSTVYLVPTSIEQGYFLSNLLTMHVLLVIPLASPDALLSSAVLRMRARTLYGLIALASILPRIRTVSTAFASLPVEARHVSGAVSALWETLHSHPAQSSIGWDVVWTTASFFLWTFSPLQMIKYLIPCVLATSVPSAGFIAPFVMWRSSRAVEL</sequence>